<dbReference type="InterPro" id="IPR015897">
    <property type="entry name" value="CHK_kinase-like"/>
</dbReference>
<evidence type="ECO:0000259" key="1">
    <source>
        <dbReference type="SMART" id="SM00587"/>
    </source>
</evidence>
<reference evidence="2 3" key="1">
    <citation type="submission" date="2018-11" db="EMBL/GenBank/DDBJ databases">
        <authorList>
            <consortium name="Pathogen Informatics"/>
        </authorList>
    </citation>
    <scope>NUCLEOTIDE SEQUENCE [LARGE SCALE GENOMIC DNA]</scope>
</reference>
<dbReference type="SUPFAM" id="SSF56112">
    <property type="entry name" value="Protein kinase-like (PK-like)"/>
    <property type="match status" value="1"/>
</dbReference>
<dbReference type="PANTHER" id="PTHR23020">
    <property type="entry name" value="UNCHARACTERIZED NUCLEAR HORMONE RECEPTOR-RELATED"/>
    <property type="match status" value="1"/>
</dbReference>
<gene>
    <name evidence="2" type="ORF">CGOC_LOCUS3559</name>
</gene>
<protein>
    <recommendedName>
        <fullName evidence="1">CHK kinase-like domain-containing protein</fullName>
    </recommendedName>
</protein>
<evidence type="ECO:0000313" key="2">
    <source>
        <dbReference type="EMBL" id="VDK56200.1"/>
    </source>
</evidence>
<dbReference type="EMBL" id="UYRV01009061">
    <property type="protein sequence ID" value="VDK56200.1"/>
    <property type="molecule type" value="Genomic_DNA"/>
</dbReference>
<dbReference type="PANTHER" id="PTHR23020:SF8">
    <property type="entry name" value="CHK KINASE-LIKE DOMAIN-CONTAINING PROTEIN"/>
    <property type="match status" value="1"/>
</dbReference>
<name>A0A3P6RNA4_CYLGO</name>
<dbReference type="SMART" id="SM00587">
    <property type="entry name" value="CHK"/>
    <property type="match status" value="1"/>
</dbReference>
<dbReference type="Pfam" id="PF07914">
    <property type="entry name" value="DUF1679"/>
    <property type="match status" value="1"/>
</dbReference>
<dbReference type="InterPro" id="IPR052961">
    <property type="entry name" value="Oxido-Kinase-like_Enzymes"/>
</dbReference>
<feature type="domain" description="CHK kinase-like" evidence="1">
    <location>
        <begin position="3"/>
        <end position="152"/>
    </location>
</feature>
<dbReference type="OrthoDB" id="5915577at2759"/>
<organism evidence="2 3">
    <name type="scientific">Cylicostephanus goldi</name>
    <name type="common">Nematode worm</name>
    <dbReference type="NCBI Taxonomy" id="71465"/>
    <lineage>
        <taxon>Eukaryota</taxon>
        <taxon>Metazoa</taxon>
        <taxon>Ecdysozoa</taxon>
        <taxon>Nematoda</taxon>
        <taxon>Chromadorea</taxon>
        <taxon>Rhabditida</taxon>
        <taxon>Rhabditina</taxon>
        <taxon>Rhabditomorpha</taxon>
        <taxon>Strongyloidea</taxon>
        <taxon>Strongylidae</taxon>
        <taxon>Cylicostephanus</taxon>
    </lineage>
</organism>
<keyword evidence="3" id="KW-1185">Reference proteome</keyword>
<proteinExistence type="predicted"/>
<sequence>MEAMSLKFTSEERSQLTTTFYQQFYEQMCDDNVMTNSIERLRTLGNGRLAEKVDRLEEIAGDIMDPAKIDRLADDLGMQRVLCHGDLWTANVLWKKNGYKELKPAAIIDFQCAHMGCPASDAVIMILSCLSGKDRRKHWKELLKYLCDNVKKEVGNMEMPYTLQQLEEAYSRSLPFMGLTFVPFAVPVLDKMSEDTDTEEKREVMDDIR</sequence>
<dbReference type="Gene3D" id="3.90.1200.10">
    <property type="match status" value="1"/>
</dbReference>
<dbReference type="InterPro" id="IPR011009">
    <property type="entry name" value="Kinase-like_dom_sf"/>
</dbReference>
<accession>A0A3P6RNA4</accession>
<dbReference type="InterPro" id="IPR012877">
    <property type="entry name" value="Dhs-27"/>
</dbReference>
<dbReference type="Proteomes" id="UP000271889">
    <property type="component" value="Unassembled WGS sequence"/>
</dbReference>
<evidence type="ECO:0000313" key="3">
    <source>
        <dbReference type="Proteomes" id="UP000271889"/>
    </source>
</evidence>
<dbReference type="AlphaFoldDB" id="A0A3P6RNA4"/>